<protein>
    <recommendedName>
        <fullName evidence="5">Secreted protein</fullName>
    </recommendedName>
</protein>
<dbReference type="Proteomes" id="UP000217790">
    <property type="component" value="Unassembled WGS sequence"/>
</dbReference>
<keyword evidence="2" id="KW-0732">Signal</keyword>
<organism evidence="3 4">
    <name type="scientific">Armillaria gallica</name>
    <name type="common">Bulbous honey fungus</name>
    <name type="synonym">Armillaria bulbosa</name>
    <dbReference type="NCBI Taxonomy" id="47427"/>
    <lineage>
        <taxon>Eukaryota</taxon>
        <taxon>Fungi</taxon>
        <taxon>Dikarya</taxon>
        <taxon>Basidiomycota</taxon>
        <taxon>Agaricomycotina</taxon>
        <taxon>Agaricomycetes</taxon>
        <taxon>Agaricomycetidae</taxon>
        <taxon>Agaricales</taxon>
        <taxon>Marasmiineae</taxon>
        <taxon>Physalacriaceae</taxon>
        <taxon>Armillaria</taxon>
    </lineage>
</organism>
<evidence type="ECO:0000313" key="4">
    <source>
        <dbReference type="Proteomes" id="UP000217790"/>
    </source>
</evidence>
<feature type="chain" id="PRO_5013722753" description="Secreted protein" evidence="2">
    <location>
        <begin position="30"/>
        <end position="118"/>
    </location>
</feature>
<sequence length="118" mass="12696">MGSYIMHCGVTSWMLVVVLPSMICSESLNEQVPGVGIGGARSQQERPGPKPRHGKACTKGISLVRHSTGRSPTITIMIIPPRLALSIDRILYTYTGLAARNLTTVLSQDGFLKSAECL</sequence>
<feature type="signal peptide" evidence="2">
    <location>
        <begin position="1"/>
        <end position="29"/>
    </location>
</feature>
<dbReference type="AlphaFoldDB" id="A0A2H3DSP3"/>
<evidence type="ECO:0000313" key="3">
    <source>
        <dbReference type="EMBL" id="PBK98231.1"/>
    </source>
</evidence>
<feature type="region of interest" description="Disordered" evidence="1">
    <location>
        <begin position="35"/>
        <end position="55"/>
    </location>
</feature>
<evidence type="ECO:0000256" key="2">
    <source>
        <dbReference type="SAM" id="SignalP"/>
    </source>
</evidence>
<evidence type="ECO:0008006" key="5">
    <source>
        <dbReference type="Google" id="ProtNLM"/>
    </source>
</evidence>
<dbReference type="InParanoid" id="A0A2H3DSP3"/>
<accession>A0A2H3DSP3</accession>
<gene>
    <name evidence="3" type="ORF">ARMGADRAFT_571685</name>
</gene>
<keyword evidence="4" id="KW-1185">Reference proteome</keyword>
<evidence type="ECO:0000256" key="1">
    <source>
        <dbReference type="SAM" id="MobiDB-lite"/>
    </source>
</evidence>
<dbReference type="EMBL" id="KZ293648">
    <property type="protein sequence ID" value="PBK98231.1"/>
    <property type="molecule type" value="Genomic_DNA"/>
</dbReference>
<reference evidence="4" key="1">
    <citation type="journal article" date="2017" name="Nat. Ecol. Evol.">
        <title>Genome expansion and lineage-specific genetic innovations in the forest pathogenic fungi Armillaria.</title>
        <authorList>
            <person name="Sipos G."/>
            <person name="Prasanna A.N."/>
            <person name="Walter M.C."/>
            <person name="O'Connor E."/>
            <person name="Balint B."/>
            <person name="Krizsan K."/>
            <person name="Kiss B."/>
            <person name="Hess J."/>
            <person name="Varga T."/>
            <person name="Slot J."/>
            <person name="Riley R."/>
            <person name="Boka B."/>
            <person name="Rigling D."/>
            <person name="Barry K."/>
            <person name="Lee J."/>
            <person name="Mihaltcheva S."/>
            <person name="LaButti K."/>
            <person name="Lipzen A."/>
            <person name="Waldron R."/>
            <person name="Moloney N.M."/>
            <person name="Sperisen C."/>
            <person name="Kredics L."/>
            <person name="Vagvoelgyi C."/>
            <person name="Patrignani A."/>
            <person name="Fitzpatrick D."/>
            <person name="Nagy I."/>
            <person name="Doyle S."/>
            <person name="Anderson J.B."/>
            <person name="Grigoriev I.V."/>
            <person name="Gueldener U."/>
            <person name="Muensterkoetter M."/>
            <person name="Nagy L.G."/>
        </authorList>
    </citation>
    <scope>NUCLEOTIDE SEQUENCE [LARGE SCALE GENOMIC DNA]</scope>
    <source>
        <strain evidence="4">Ar21-2</strain>
    </source>
</reference>
<proteinExistence type="predicted"/>
<name>A0A2H3DSP3_ARMGA</name>